<sequence>MLEPIYKTKFKKDLKLMEKRGKSIDKLKTVIRQLIEEKPLEAKYSDHPLKGNYADTRECHIEPDWLLVYLVKGDSITFVRTGSHSDLFK</sequence>
<evidence type="ECO:0000313" key="6">
    <source>
        <dbReference type="Proteomes" id="UP000054698"/>
    </source>
</evidence>
<evidence type="ECO:0000256" key="2">
    <source>
        <dbReference type="ARBA" id="ARBA00061366"/>
    </source>
</evidence>
<dbReference type="Proteomes" id="UP000251942">
    <property type="component" value="Unassembled WGS sequence"/>
</dbReference>
<keyword evidence="6" id="KW-1185">Reference proteome</keyword>
<dbReference type="FunFam" id="3.30.2310.20:FF:000003">
    <property type="entry name" value="Type II toxin-antitoxin system YafQ family toxin"/>
    <property type="match status" value="1"/>
</dbReference>
<dbReference type="AlphaFoldDB" id="A0A0W0U1I8"/>
<dbReference type="EMBL" id="UASS01000030">
    <property type="protein sequence ID" value="SPX61926.1"/>
    <property type="molecule type" value="Genomic_DNA"/>
</dbReference>
<dbReference type="STRING" id="453.Lfee_1008"/>
<dbReference type="PANTHER" id="PTHR40588">
    <property type="entry name" value="MRNA INTERFERASE TOXIN YAFQ"/>
    <property type="match status" value="1"/>
</dbReference>
<evidence type="ECO:0000256" key="1">
    <source>
        <dbReference type="ARBA" id="ARBA00022649"/>
    </source>
</evidence>
<dbReference type="GO" id="GO:0016787">
    <property type="term" value="F:hydrolase activity"/>
    <property type="evidence" value="ECO:0007669"/>
    <property type="project" value="UniProtKB-KW"/>
</dbReference>
<dbReference type="NCBIfam" id="TIGR02385">
    <property type="entry name" value="RelE_StbE"/>
    <property type="match status" value="1"/>
</dbReference>
<evidence type="ECO:0000313" key="4">
    <source>
        <dbReference type="EMBL" id="KTD01578.1"/>
    </source>
</evidence>
<dbReference type="PANTHER" id="PTHR40588:SF1">
    <property type="entry name" value="MRNA INTERFERASE TOXIN YAFQ"/>
    <property type="match status" value="1"/>
</dbReference>
<dbReference type="PATRIC" id="fig|453.4.peg.1085"/>
<dbReference type="PIRSF" id="PIRSF006156">
    <property type="entry name" value="YafQ"/>
    <property type="match status" value="1"/>
</dbReference>
<evidence type="ECO:0000313" key="7">
    <source>
        <dbReference type="Proteomes" id="UP000251942"/>
    </source>
</evidence>
<dbReference type="EC" id="3.1.-.-" evidence="4 5"/>
<dbReference type="SUPFAM" id="SSF143011">
    <property type="entry name" value="RelE-like"/>
    <property type="match status" value="1"/>
</dbReference>
<dbReference type="InterPro" id="IPR007712">
    <property type="entry name" value="RelE/ParE_toxin"/>
</dbReference>
<gene>
    <name evidence="4" type="primary">yafQ</name>
    <name evidence="5" type="synonym">relE_2</name>
    <name evidence="4" type="ORF">Lfee_1008</name>
    <name evidence="5" type="ORF">NCTC12022_02682</name>
</gene>
<dbReference type="OrthoDB" id="7030467at2"/>
<evidence type="ECO:0000313" key="5">
    <source>
        <dbReference type="EMBL" id="SPX61926.1"/>
    </source>
</evidence>
<reference evidence="5 7" key="2">
    <citation type="submission" date="2018-06" db="EMBL/GenBank/DDBJ databases">
        <authorList>
            <consortium name="Pathogen Informatics"/>
            <person name="Doyle S."/>
        </authorList>
    </citation>
    <scope>NUCLEOTIDE SEQUENCE [LARGE SCALE GENOMIC DNA]</scope>
    <source>
        <strain evidence="5 7">NCTC12022</strain>
    </source>
</reference>
<keyword evidence="4" id="KW-0378">Hydrolase</keyword>
<dbReference type="InterPro" id="IPR035093">
    <property type="entry name" value="RelE/ParE_toxin_dom_sf"/>
</dbReference>
<dbReference type="NCBIfam" id="TIGR00053">
    <property type="entry name" value="YafQ family addiction module toxin"/>
    <property type="match status" value="1"/>
</dbReference>
<accession>A0A0W0U1I8</accession>
<dbReference type="GO" id="GO:0004521">
    <property type="term" value="F:RNA endonuclease activity"/>
    <property type="evidence" value="ECO:0007669"/>
    <property type="project" value="TreeGrafter"/>
</dbReference>
<dbReference type="InterPro" id="IPR004386">
    <property type="entry name" value="Toxin_YafQ-like"/>
</dbReference>
<keyword evidence="1" id="KW-1277">Toxin-antitoxin system</keyword>
<feature type="active site" description="Proton donor" evidence="3">
    <location>
        <position position="84"/>
    </location>
</feature>
<dbReference type="GO" id="GO:0006402">
    <property type="term" value="P:mRNA catabolic process"/>
    <property type="evidence" value="ECO:0007669"/>
    <property type="project" value="TreeGrafter"/>
</dbReference>
<dbReference type="Gene3D" id="3.30.2310.20">
    <property type="entry name" value="RelE-like"/>
    <property type="match status" value="1"/>
</dbReference>
<proteinExistence type="inferred from homology"/>
<dbReference type="RefSeq" id="WP_058444536.1">
    <property type="nucleotide sequence ID" value="NZ_CAAAHT010000083.1"/>
</dbReference>
<comment type="similarity">
    <text evidence="2">Belongs to the RelE toxin family. YafQ subfamily.</text>
</comment>
<dbReference type="Pfam" id="PF15738">
    <property type="entry name" value="YafQ_toxin"/>
    <property type="match status" value="1"/>
</dbReference>
<dbReference type="GO" id="GO:0006415">
    <property type="term" value="P:translational termination"/>
    <property type="evidence" value="ECO:0007669"/>
    <property type="project" value="TreeGrafter"/>
</dbReference>
<evidence type="ECO:0000256" key="3">
    <source>
        <dbReference type="PIRSR" id="PIRSR006156-1"/>
    </source>
</evidence>
<protein>
    <submittedName>
        <fullName evidence="5">Addiction module toxin, RelE/StbE family</fullName>
        <ecNumber evidence="4 5">3.1.-.-</ecNumber>
    </submittedName>
    <submittedName>
        <fullName evidence="4">mRNA interferase YafQ</fullName>
    </submittedName>
</protein>
<reference evidence="4 6" key="1">
    <citation type="submission" date="2015-11" db="EMBL/GenBank/DDBJ databases">
        <title>Genomic analysis of 38 Legionella species identifies large and diverse effector repertoires.</title>
        <authorList>
            <person name="Burstein D."/>
            <person name="Amaro F."/>
            <person name="Zusman T."/>
            <person name="Lifshitz Z."/>
            <person name="Cohen O."/>
            <person name="Gilbert J.A."/>
            <person name="Pupko T."/>
            <person name="Shuman H.A."/>
            <person name="Segal G."/>
        </authorList>
    </citation>
    <scope>NUCLEOTIDE SEQUENCE [LARGE SCALE GENOMIC DNA]</scope>
    <source>
        <strain evidence="4 6">WO-44C</strain>
    </source>
</reference>
<name>A0A0W0U1I8_9GAMM</name>
<dbReference type="EMBL" id="LNYB01000030">
    <property type="protein sequence ID" value="KTD01578.1"/>
    <property type="molecule type" value="Genomic_DNA"/>
</dbReference>
<dbReference type="Proteomes" id="UP000054698">
    <property type="component" value="Unassembled WGS sequence"/>
</dbReference>
<organism evidence="4 6">
    <name type="scientific">Legionella feeleii</name>
    <dbReference type="NCBI Taxonomy" id="453"/>
    <lineage>
        <taxon>Bacteria</taxon>
        <taxon>Pseudomonadati</taxon>
        <taxon>Pseudomonadota</taxon>
        <taxon>Gammaproteobacteria</taxon>
        <taxon>Legionellales</taxon>
        <taxon>Legionellaceae</taxon>
        <taxon>Legionella</taxon>
    </lineage>
</organism>